<evidence type="ECO:0000313" key="2">
    <source>
        <dbReference type="Proteomes" id="UP000663834"/>
    </source>
</evidence>
<reference evidence="1" key="1">
    <citation type="submission" date="2021-02" db="EMBL/GenBank/DDBJ databases">
        <authorList>
            <person name="Nowell W R."/>
        </authorList>
    </citation>
    <scope>NUCLEOTIDE SEQUENCE</scope>
</reference>
<name>A0A816GN21_9BILA</name>
<sequence length="216" mass="24738">MDEIVFKFVKPLQTYPLKSKCTCSVCPKLIRETTNHEIGLIKTTSIYLNFVSAFTTPNESLCGGNLGRDEPLDYPADYMIDDQHPSFDPETKLTHLETRYICQATRITQITKLFHRAPFIIANVENDKPCIQELPDPLFVGEHEQLSEFSKEISLQTFYLFRYSVSAAIKNTGDHFIAMIKSNNNQYYCFNDLDSRGCYSPNGFVTVDFAIYVLKV</sequence>
<dbReference type="EMBL" id="CAJNOW010020092">
    <property type="protein sequence ID" value="CAF1677431.1"/>
    <property type="molecule type" value="Genomic_DNA"/>
</dbReference>
<comment type="caution">
    <text evidence="1">The sequence shown here is derived from an EMBL/GenBank/DDBJ whole genome shotgun (WGS) entry which is preliminary data.</text>
</comment>
<dbReference type="Proteomes" id="UP000663834">
    <property type="component" value="Unassembled WGS sequence"/>
</dbReference>
<gene>
    <name evidence="1" type="ORF">KQP761_LOCUS35724</name>
</gene>
<accession>A0A816GN21</accession>
<dbReference type="OrthoDB" id="10011481at2759"/>
<dbReference type="AlphaFoldDB" id="A0A816GN21"/>
<proteinExistence type="predicted"/>
<protein>
    <submittedName>
        <fullName evidence="1">Uncharacterized protein</fullName>
    </submittedName>
</protein>
<evidence type="ECO:0000313" key="1">
    <source>
        <dbReference type="EMBL" id="CAF1677431.1"/>
    </source>
</evidence>
<organism evidence="1 2">
    <name type="scientific">Rotaria magnacalcarata</name>
    <dbReference type="NCBI Taxonomy" id="392030"/>
    <lineage>
        <taxon>Eukaryota</taxon>
        <taxon>Metazoa</taxon>
        <taxon>Spiralia</taxon>
        <taxon>Gnathifera</taxon>
        <taxon>Rotifera</taxon>
        <taxon>Eurotatoria</taxon>
        <taxon>Bdelloidea</taxon>
        <taxon>Philodinida</taxon>
        <taxon>Philodinidae</taxon>
        <taxon>Rotaria</taxon>
    </lineage>
</organism>